<dbReference type="Gene3D" id="3.40.50.1820">
    <property type="entry name" value="alpha/beta hydrolase"/>
    <property type="match status" value="1"/>
</dbReference>
<dbReference type="STRING" id="1448321.A0A317VCN4"/>
<dbReference type="GO" id="GO:0016787">
    <property type="term" value="F:hydrolase activity"/>
    <property type="evidence" value="ECO:0007669"/>
    <property type="project" value="UniProtKB-KW"/>
</dbReference>
<evidence type="ECO:0000259" key="1">
    <source>
        <dbReference type="Pfam" id="PF12697"/>
    </source>
</evidence>
<comment type="caution">
    <text evidence="2">The sequence shown here is derived from an EMBL/GenBank/DDBJ whole genome shotgun (WGS) entry which is preliminary data.</text>
</comment>
<protein>
    <submittedName>
        <fullName evidence="2">Alpha/beta-hydrolase</fullName>
    </submittedName>
</protein>
<dbReference type="AlphaFoldDB" id="A0A317VCN4"/>
<evidence type="ECO:0000313" key="2">
    <source>
        <dbReference type="EMBL" id="PWY71011.1"/>
    </source>
</evidence>
<dbReference type="InterPro" id="IPR000073">
    <property type="entry name" value="AB_hydrolase_1"/>
</dbReference>
<dbReference type="InterPro" id="IPR052897">
    <property type="entry name" value="Sec-Metab_Biosynth_Hydrolase"/>
</dbReference>
<dbReference type="Proteomes" id="UP000247233">
    <property type="component" value="Unassembled WGS sequence"/>
</dbReference>
<dbReference type="InterPro" id="IPR029058">
    <property type="entry name" value="AB_hydrolase_fold"/>
</dbReference>
<dbReference type="RefSeq" id="XP_025396113.1">
    <property type="nucleotide sequence ID" value="XM_025537993.1"/>
</dbReference>
<evidence type="ECO:0000313" key="3">
    <source>
        <dbReference type="Proteomes" id="UP000247233"/>
    </source>
</evidence>
<name>A0A317VCN4_9EURO</name>
<dbReference type="PANTHER" id="PTHR37017:SF13">
    <property type="entry name" value="AB HYDROLASE-1 DOMAIN-CONTAINING PROTEIN"/>
    <property type="match status" value="1"/>
</dbReference>
<gene>
    <name evidence="2" type="ORF">BO70DRAFT_126837</name>
</gene>
<organism evidence="2 3">
    <name type="scientific">Aspergillus heteromorphus CBS 117.55</name>
    <dbReference type="NCBI Taxonomy" id="1448321"/>
    <lineage>
        <taxon>Eukaryota</taxon>
        <taxon>Fungi</taxon>
        <taxon>Dikarya</taxon>
        <taxon>Ascomycota</taxon>
        <taxon>Pezizomycotina</taxon>
        <taxon>Eurotiomycetes</taxon>
        <taxon>Eurotiomycetidae</taxon>
        <taxon>Eurotiales</taxon>
        <taxon>Aspergillaceae</taxon>
        <taxon>Aspergillus</taxon>
        <taxon>Aspergillus subgen. Circumdati</taxon>
    </lineage>
</organism>
<dbReference type="PANTHER" id="PTHR37017">
    <property type="entry name" value="AB HYDROLASE-1 DOMAIN-CONTAINING PROTEIN-RELATED"/>
    <property type="match status" value="1"/>
</dbReference>
<proteinExistence type="predicted"/>
<keyword evidence="3" id="KW-1185">Reference proteome</keyword>
<dbReference type="EMBL" id="MSFL01000029">
    <property type="protein sequence ID" value="PWY71011.1"/>
    <property type="molecule type" value="Genomic_DNA"/>
</dbReference>
<dbReference type="SUPFAM" id="SSF53474">
    <property type="entry name" value="alpha/beta-Hydrolases"/>
    <property type="match status" value="1"/>
</dbReference>
<feature type="domain" description="AB hydrolase-1" evidence="1">
    <location>
        <begin position="7"/>
        <end position="241"/>
    </location>
</feature>
<keyword evidence="2" id="KW-0378">Hydrolase</keyword>
<dbReference type="VEuPathDB" id="FungiDB:BO70DRAFT_126837"/>
<dbReference type="Pfam" id="PF12697">
    <property type="entry name" value="Abhydrolase_6"/>
    <property type="match status" value="1"/>
</dbReference>
<sequence>MADSTTILFVPGAWHNPDCFDLVVQVLEAAHYKTDKVHLPSVNAPTPLLDFAPDVTQIRTQIEKAADAGRKVLVVVHSYGALPANEAIRGLEMATRKSQGLPGGVSHLFFCCSFVIPEGDSLISAFGGNDLPWFLVAEDRLLVDPDTPEFVFYNDCEEGQTKSAVAALRTHSYQTFLSPCTYAAWKHVPSTYLYCLRDEAIPMAVQRMMVEETAKGYDMRTETLDASHSPFFSMPVDMAEAIRRAAERG</sequence>
<dbReference type="GeneID" id="37060230"/>
<accession>A0A317VCN4</accession>
<reference evidence="2 3" key="1">
    <citation type="submission" date="2016-12" db="EMBL/GenBank/DDBJ databases">
        <title>The genomes of Aspergillus section Nigri reveals drivers in fungal speciation.</title>
        <authorList>
            <consortium name="DOE Joint Genome Institute"/>
            <person name="Vesth T.C."/>
            <person name="Nybo J."/>
            <person name="Theobald S."/>
            <person name="Brandl J."/>
            <person name="Frisvad J.C."/>
            <person name="Nielsen K.F."/>
            <person name="Lyhne E.K."/>
            <person name="Kogle M.E."/>
            <person name="Kuo A."/>
            <person name="Riley R."/>
            <person name="Clum A."/>
            <person name="Nolan M."/>
            <person name="Lipzen A."/>
            <person name="Salamov A."/>
            <person name="Henrissat B."/>
            <person name="Wiebenga A."/>
            <person name="De Vries R.P."/>
            <person name="Grigoriev I.V."/>
            <person name="Mortensen U.H."/>
            <person name="Andersen M.R."/>
            <person name="Baker S.E."/>
        </authorList>
    </citation>
    <scope>NUCLEOTIDE SEQUENCE [LARGE SCALE GENOMIC DNA]</scope>
    <source>
        <strain evidence="2 3">CBS 117.55</strain>
    </source>
</reference>
<dbReference type="OrthoDB" id="408373at2759"/>